<sequence length="60" mass="6870">MNASALRLVILIIPSICQLGVHGLLRKEIRKVTVKIVKNLLQIDEREKVSKNSFEILFQI</sequence>
<dbReference type="EMBL" id="BJOL01000023">
    <property type="protein sequence ID" value="GED59878.1"/>
    <property type="molecule type" value="Genomic_DNA"/>
</dbReference>
<evidence type="ECO:0000313" key="3">
    <source>
        <dbReference type="Proteomes" id="UP000319498"/>
    </source>
</evidence>
<evidence type="ECO:0000256" key="1">
    <source>
        <dbReference type="SAM" id="Phobius"/>
    </source>
</evidence>
<evidence type="ECO:0000313" key="2">
    <source>
        <dbReference type="EMBL" id="GED59878.1"/>
    </source>
</evidence>
<feature type="transmembrane region" description="Helical" evidence="1">
    <location>
        <begin position="6"/>
        <end position="25"/>
    </location>
</feature>
<accession>A0ABQ0T999</accession>
<protein>
    <submittedName>
        <fullName evidence="2">Uncharacterized protein</fullName>
    </submittedName>
</protein>
<name>A0ABQ0T999_9BACL</name>
<organism evidence="2 3">
    <name type="scientific">Brevibacillus formosus</name>
    <dbReference type="NCBI Taxonomy" id="54913"/>
    <lineage>
        <taxon>Bacteria</taxon>
        <taxon>Bacillati</taxon>
        <taxon>Bacillota</taxon>
        <taxon>Bacilli</taxon>
        <taxon>Bacillales</taxon>
        <taxon>Paenibacillaceae</taxon>
        <taxon>Brevibacillus</taxon>
    </lineage>
</organism>
<dbReference type="Proteomes" id="UP000319498">
    <property type="component" value="Unassembled WGS sequence"/>
</dbReference>
<reference evidence="2 3" key="1">
    <citation type="submission" date="2019-06" db="EMBL/GenBank/DDBJ databases">
        <title>Whole genome shotgun sequence of Brevibacillus formosus NBRC 15716.</title>
        <authorList>
            <person name="Hosoyama A."/>
            <person name="Uohara A."/>
            <person name="Ohji S."/>
            <person name="Ichikawa N."/>
        </authorList>
    </citation>
    <scope>NUCLEOTIDE SEQUENCE [LARGE SCALE GENOMIC DNA]</scope>
    <source>
        <strain evidence="2 3">NBRC 15716</strain>
    </source>
</reference>
<keyword evidence="1" id="KW-1133">Transmembrane helix</keyword>
<comment type="caution">
    <text evidence="2">The sequence shown here is derived from an EMBL/GenBank/DDBJ whole genome shotgun (WGS) entry which is preliminary data.</text>
</comment>
<keyword evidence="1" id="KW-0472">Membrane</keyword>
<proteinExistence type="predicted"/>
<keyword evidence="1" id="KW-0812">Transmembrane</keyword>
<gene>
    <name evidence="2" type="ORF">BFO01nite_40100</name>
</gene>
<keyword evidence="3" id="KW-1185">Reference proteome</keyword>